<dbReference type="Proteomes" id="UP001499930">
    <property type="component" value="Unassembled WGS sequence"/>
</dbReference>
<dbReference type="EMBL" id="BAAAWD010000015">
    <property type="protein sequence ID" value="GAA3022736.1"/>
    <property type="molecule type" value="Genomic_DNA"/>
</dbReference>
<organism evidence="1 2">
    <name type="scientific">Streptosporangium longisporum</name>
    <dbReference type="NCBI Taxonomy" id="46187"/>
    <lineage>
        <taxon>Bacteria</taxon>
        <taxon>Bacillati</taxon>
        <taxon>Actinomycetota</taxon>
        <taxon>Actinomycetes</taxon>
        <taxon>Streptosporangiales</taxon>
        <taxon>Streptosporangiaceae</taxon>
        <taxon>Streptosporangium</taxon>
    </lineage>
</organism>
<gene>
    <name evidence="1" type="ORF">GCM10017559_54860</name>
</gene>
<comment type="caution">
    <text evidence="1">The sequence shown here is derived from an EMBL/GenBank/DDBJ whole genome shotgun (WGS) entry which is preliminary data.</text>
</comment>
<evidence type="ECO:0000313" key="2">
    <source>
        <dbReference type="Proteomes" id="UP001499930"/>
    </source>
</evidence>
<keyword evidence="2" id="KW-1185">Reference proteome</keyword>
<name>A0ABP6KVS8_9ACTN</name>
<evidence type="ECO:0000313" key="1">
    <source>
        <dbReference type="EMBL" id="GAA3022736.1"/>
    </source>
</evidence>
<protein>
    <submittedName>
        <fullName evidence="1">Uncharacterized protein</fullName>
    </submittedName>
</protein>
<sequence length="136" mass="14527">MRRVTVGEAQPGRVVGHHTGDTDVVEVADHGVEPHRVVDHRRYGAERGEGQEVDQRLEPLPHHDAHRLAGPCAVGVVPGGVPVAQRREVGQAVAAQHHPAAVVVVVAVHERHPAIGVGLQGVLQEVPRAEVRLGHQ</sequence>
<accession>A0ABP6KVS8</accession>
<proteinExistence type="predicted"/>
<reference evidence="2" key="1">
    <citation type="journal article" date="2019" name="Int. J. Syst. Evol. Microbiol.">
        <title>The Global Catalogue of Microorganisms (GCM) 10K type strain sequencing project: providing services to taxonomists for standard genome sequencing and annotation.</title>
        <authorList>
            <consortium name="The Broad Institute Genomics Platform"/>
            <consortium name="The Broad Institute Genome Sequencing Center for Infectious Disease"/>
            <person name="Wu L."/>
            <person name="Ma J."/>
        </authorList>
    </citation>
    <scope>NUCLEOTIDE SEQUENCE [LARGE SCALE GENOMIC DNA]</scope>
    <source>
        <strain evidence="2">JCM 3106</strain>
    </source>
</reference>